<evidence type="ECO:0000259" key="1">
    <source>
        <dbReference type="Pfam" id="PF00326"/>
    </source>
</evidence>
<sequence>MAVHQEKNIIIQNAETKSFLADAFYPNSETKLPLVIFAHGYKGYKDWGAWNLMAEKFAEAGFFFVKFNFSHNGTTLENPTEFADLEAFGNNNFSKEMSDYDAVLNHFYENPKIDQSKIAIIGHSRGGGISVIKAFEDERIKALVTLAGVSNFANRFPRSEKLEAWKKSGVMYSENGRTKQQMPHYYQYFEDFKNNENRFNIQFAAQHFRKPFLIIQGTDDLAVNVKEAELLNLWCKTSELFIIEDSNHTFGAKEPWSGDFLPKDLEKATMKSIDFLALVFQL</sequence>
<evidence type="ECO:0000313" key="3">
    <source>
        <dbReference type="Proteomes" id="UP000035900"/>
    </source>
</evidence>
<dbReference type="Gene3D" id="3.40.50.1820">
    <property type="entry name" value="alpha/beta hydrolase"/>
    <property type="match status" value="1"/>
</dbReference>
<dbReference type="SUPFAM" id="SSF53474">
    <property type="entry name" value="alpha/beta-Hydrolases"/>
    <property type="match status" value="1"/>
</dbReference>
<keyword evidence="2" id="KW-0378">Hydrolase</keyword>
<dbReference type="PANTHER" id="PTHR43265:SF1">
    <property type="entry name" value="ESTERASE ESTD"/>
    <property type="match status" value="1"/>
</dbReference>
<dbReference type="EMBL" id="LFNG01000014">
    <property type="protein sequence ID" value="KMQ70699.1"/>
    <property type="molecule type" value="Genomic_DNA"/>
</dbReference>
<dbReference type="InterPro" id="IPR001375">
    <property type="entry name" value="Peptidase_S9_cat"/>
</dbReference>
<evidence type="ECO:0000313" key="2">
    <source>
        <dbReference type="EMBL" id="KMQ70699.1"/>
    </source>
</evidence>
<dbReference type="Pfam" id="PF00326">
    <property type="entry name" value="Peptidase_S9"/>
    <property type="match status" value="1"/>
</dbReference>
<protein>
    <submittedName>
        <fullName evidence="2">Alpha/beta hydrolase</fullName>
    </submittedName>
</protein>
<reference evidence="2 3" key="1">
    <citation type="journal article" date="2004" name="Int. J. Syst. Evol. Microbiol.">
        <title>Kaistella koreensis gen. nov., sp. nov., a novel member of the Chryseobacterium-Bergeyella-Riemerella branch.</title>
        <authorList>
            <person name="Kim M.K."/>
            <person name="Im W.T."/>
            <person name="Shin Y.K."/>
            <person name="Lim J.H."/>
            <person name="Kim S.H."/>
            <person name="Lee B.C."/>
            <person name="Park M.Y."/>
            <person name="Lee K.Y."/>
            <person name="Lee S.T."/>
        </authorList>
    </citation>
    <scope>NUCLEOTIDE SEQUENCE [LARGE SCALE GENOMIC DNA]</scope>
    <source>
        <strain evidence="2 3">CCUG 49689</strain>
    </source>
</reference>
<dbReference type="AlphaFoldDB" id="A0A0J7IY26"/>
<keyword evidence="3" id="KW-1185">Reference proteome</keyword>
<dbReference type="RefSeq" id="WP_048500116.1">
    <property type="nucleotide sequence ID" value="NZ_LFNG01000014.1"/>
</dbReference>
<name>A0A0J7IY26_9FLAO</name>
<dbReference type="InterPro" id="IPR029058">
    <property type="entry name" value="AB_hydrolase_fold"/>
</dbReference>
<comment type="caution">
    <text evidence="2">The sequence shown here is derived from an EMBL/GenBank/DDBJ whole genome shotgun (WGS) entry which is preliminary data.</text>
</comment>
<feature type="domain" description="Peptidase S9 prolyl oligopeptidase catalytic" evidence="1">
    <location>
        <begin position="88"/>
        <end position="251"/>
    </location>
</feature>
<dbReference type="GO" id="GO:0006508">
    <property type="term" value="P:proteolysis"/>
    <property type="evidence" value="ECO:0007669"/>
    <property type="project" value="InterPro"/>
</dbReference>
<dbReference type="OrthoDB" id="9808543at2"/>
<accession>A0A0J7IY26</accession>
<dbReference type="STRING" id="1304281.ACM44_11100"/>
<dbReference type="PANTHER" id="PTHR43265">
    <property type="entry name" value="ESTERASE ESTD"/>
    <property type="match status" value="1"/>
</dbReference>
<dbReference type="PATRIC" id="fig|1304281.5.peg.2387"/>
<organism evidence="2 3">
    <name type="scientific">Chryseobacterium koreense CCUG 49689</name>
    <dbReference type="NCBI Taxonomy" id="1304281"/>
    <lineage>
        <taxon>Bacteria</taxon>
        <taxon>Pseudomonadati</taxon>
        <taxon>Bacteroidota</taxon>
        <taxon>Flavobacteriia</taxon>
        <taxon>Flavobacteriales</taxon>
        <taxon>Weeksellaceae</taxon>
        <taxon>Chryseobacterium group</taxon>
        <taxon>Chryseobacterium</taxon>
    </lineage>
</organism>
<dbReference type="GO" id="GO:0008236">
    <property type="term" value="F:serine-type peptidase activity"/>
    <property type="evidence" value="ECO:0007669"/>
    <property type="project" value="InterPro"/>
</dbReference>
<dbReference type="InterPro" id="IPR053145">
    <property type="entry name" value="AB_hydrolase_Est10"/>
</dbReference>
<proteinExistence type="predicted"/>
<dbReference type="Proteomes" id="UP000035900">
    <property type="component" value="Unassembled WGS sequence"/>
</dbReference>
<gene>
    <name evidence="2" type="ORF">ACM44_11100</name>
</gene>
<dbReference type="GO" id="GO:0052689">
    <property type="term" value="F:carboxylic ester hydrolase activity"/>
    <property type="evidence" value="ECO:0007669"/>
    <property type="project" value="TreeGrafter"/>
</dbReference>